<dbReference type="SUPFAM" id="SSF49842">
    <property type="entry name" value="TNF-like"/>
    <property type="match status" value="1"/>
</dbReference>
<dbReference type="InterPro" id="IPR001073">
    <property type="entry name" value="C1q_dom"/>
</dbReference>
<evidence type="ECO:0000259" key="7">
    <source>
        <dbReference type="PROSITE" id="PS50871"/>
    </source>
</evidence>
<dbReference type="PANTHER" id="PTHR22923">
    <property type="entry name" value="CEREBELLIN-RELATED"/>
    <property type="match status" value="1"/>
</dbReference>
<feature type="signal peptide" evidence="6">
    <location>
        <begin position="1"/>
        <end position="20"/>
    </location>
</feature>
<dbReference type="PANTHER" id="PTHR22923:SF116">
    <property type="entry name" value="C1Q DOMAIN-CONTAINING PROTEIN"/>
    <property type="match status" value="1"/>
</dbReference>
<dbReference type="EMBL" id="NEDP02005539">
    <property type="protein sequence ID" value="OWF39157.1"/>
    <property type="molecule type" value="Genomic_DNA"/>
</dbReference>
<evidence type="ECO:0000256" key="1">
    <source>
        <dbReference type="ARBA" id="ARBA00004613"/>
    </source>
</evidence>
<name>A0A210PRL9_MIZYE</name>
<dbReference type="GO" id="GO:0005576">
    <property type="term" value="C:extracellular region"/>
    <property type="evidence" value="ECO:0007669"/>
    <property type="project" value="UniProtKB-SubCell"/>
</dbReference>
<evidence type="ECO:0000256" key="3">
    <source>
        <dbReference type="ARBA" id="ARBA00022729"/>
    </source>
</evidence>
<accession>A0A210PRL9</accession>
<dbReference type="Pfam" id="PF00386">
    <property type="entry name" value="C1q"/>
    <property type="match status" value="1"/>
</dbReference>
<dbReference type="Proteomes" id="UP000242188">
    <property type="component" value="Unassembled WGS sequence"/>
</dbReference>
<keyword evidence="2" id="KW-0964">Secreted</keyword>
<dbReference type="InterPro" id="IPR008983">
    <property type="entry name" value="Tumour_necrosis_fac-like_dom"/>
</dbReference>
<reference evidence="8 9" key="1">
    <citation type="journal article" date="2017" name="Nat. Ecol. Evol.">
        <title>Scallop genome provides insights into evolution of bilaterian karyotype and development.</title>
        <authorList>
            <person name="Wang S."/>
            <person name="Zhang J."/>
            <person name="Jiao W."/>
            <person name="Li J."/>
            <person name="Xun X."/>
            <person name="Sun Y."/>
            <person name="Guo X."/>
            <person name="Huan P."/>
            <person name="Dong B."/>
            <person name="Zhang L."/>
            <person name="Hu X."/>
            <person name="Sun X."/>
            <person name="Wang J."/>
            <person name="Zhao C."/>
            <person name="Wang Y."/>
            <person name="Wang D."/>
            <person name="Huang X."/>
            <person name="Wang R."/>
            <person name="Lv J."/>
            <person name="Li Y."/>
            <person name="Zhang Z."/>
            <person name="Liu B."/>
            <person name="Lu W."/>
            <person name="Hui Y."/>
            <person name="Liang J."/>
            <person name="Zhou Z."/>
            <person name="Hou R."/>
            <person name="Li X."/>
            <person name="Liu Y."/>
            <person name="Li H."/>
            <person name="Ning X."/>
            <person name="Lin Y."/>
            <person name="Zhao L."/>
            <person name="Xing Q."/>
            <person name="Dou J."/>
            <person name="Li Y."/>
            <person name="Mao J."/>
            <person name="Guo H."/>
            <person name="Dou H."/>
            <person name="Li T."/>
            <person name="Mu C."/>
            <person name="Jiang W."/>
            <person name="Fu Q."/>
            <person name="Fu X."/>
            <person name="Miao Y."/>
            <person name="Liu J."/>
            <person name="Yu Q."/>
            <person name="Li R."/>
            <person name="Liao H."/>
            <person name="Li X."/>
            <person name="Kong Y."/>
            <person name="Jiang Z."/>
            <person name="Chourrout D."/>
            <person name="Li R."/>
            <person name="Bao Z."/>
        </authorList>
    </citation>
    <scope>NUCLEOTIDE SEQUENCE [LARGE SCALE GENOMIC DNA]</scope>
    <source>
        <strain evidence="8 9">PY_sf001</strain>
    </source>
</reference>
<evidence type="ECO:0000256" key="2">
    <source>
        <dbReference type="ARBA" id="ARBA00022525"/>
    </source>
</evidence>
<gene>
    <name evidence="8" type="ORF">KP79_PYT07160</name>
</gene>
<keyword evidence="4" id="KW-0175">Coiled coil</keyword>
<organism evidence="8 9">
    <name type="scientific">Mizuhopecten yessoensis</name>
    <name type="common">Japanese scallop</name>
    <name type="synonym">Patinopecten yessoensis</name>
    <dbReference type="NCBI Taxonomy" id="6573"/>
    <lineage>
        <taxon>Eukaryota</taxon>
        <taxon>Metazoa</taxon>
        <taxon>Spiralia</taxon>
        <taxon>Lophotrochozoa</taxon>
        <taxon>Mollusca</taxon>
        <taxon>Bivalvia</taxon>
        <taxon>Autobranchia</taxon>
        <taxon>Pteriomorphia</taxon>
        <taxon>Pectinida</taxon>
        <taxon>Pectinoidea</taxon>
        <taxon>Pectinidae</taxon>
        <taxon>Mizuhopecten</taxon>
    </lineage>
</organism>
<dbReference type="InterPro" id="IPR050822">
    <property type="entry name" value="Cerebellin_Synaptic_Org"/>
</dbReference>
<dbReference type="PROSITE" id="PS50871">
    <property type="entry name" value="C1Q"/>
    <property type="match status" value="1"/>
</dbReference>
<comment type="caution">
    <text evidence="8">The sequence shown here is derived from an EMBL/GenBank/DDBJ whole genome shotgun (WGS) entry which is preliminary data.</text>
</comment>
<dbReference type="AlphaFoldDB" id="A0A210PRL9"/>
<feature type="chain" id="PRO_5012148682" evidence="6">
    <location>
        <begin position="21"/>
        <end position="314"/>
    </location>
</feature>
<evidence type="ECO:0000256" key="4">
    <source>
        <dbReference type="SAM" id="Coils"/>
    </source>
</evidence>
<dbReference type="PRINTS" id="PR00007">
    <property type="entry name" value="COMPLEMNTC1Q"/>
</dbReference>
<evidence type="ECO:0000256" key="6">
    <source>
        <dbReference type="SAM" id="SignalP"/>
    </source>
</evidence>
<feature type="domain" description="C1q" evidence="7">
    <location>
        <begin position="179"/>
        <end position="314"/>
    </location>
</feature>
<proteinExistence type="predicted"/>
<sequence length="314" mass="35403">MALTWLTCLSLLVVCNLAFAQSEDSIEMRLRKMEREFSLSIESLKSELKDAKDKLQFLQSDLYSTKSSLRVVDLQLSATRTDLETTRIGLQKTQSELQMTRAELVATKLKLRSTQFMTEIMSAENDHGIVANEILYNDTKSRLVIPPTFSGRKTNPPEPQPTKRKTEQTTTKLNRRVSDESLEKAFSAQTSKHVESLVPHQTVIFPHIVLNEGAGYDNLTGVFTCSESGVYHFSVTIMAFRNDEVETELIVNGNVVMVNYAGGNQQHNQGTNSVVVRLDIGDRVWVRVEDNPVINTNSIHIYGYAWSTFTGFMI</sequence>
<comment type="subcellular location">
    <subcellularLocation>
        <location evidence="1">Secreted</location>
    </subcellularLocation>
</comment>
<evidence type="ECO:0000313" key="8">
    <source>
        <dbReference type="EMBL" id="OWF39157.1"/>
    </source>
</evidence>
<keyword evidence="9" id="KW-1185">Reference proteome</keyword>
<keyword evidence="3 6" id="KW-0732">Signal</keyword>
<dbReference type="OrthoDB" id="6058114at2759"/>
<evidence type="ECO:0000256" key="5">
    <source>
        <dbReference type="SAM" id="MobiDB-lite"/>
    </source>
</evidence>
<feature type="coiled-coil region" evidence="4">
    <location>
        <begin position="34"/>
        <end position="61"/>
    </location>
</feature>
<dbReference type="Gene3D" id="2.60.120.40">
    <property type="match status" value="1"/>
</dbReference>
<protein>
    <submittedName>
        <fullName evidence="8">Protein HP-25-like 1</fullName>
    </submittedName>
</protein>
<evidence type="ECO:0000313" key="9">
    <source>
        <dbReference type="Proteomes" id="UP000242188"/>
    </source>
</evidence>
<feature type="region of interest" description="Disordered" evidence="5">
    <location>
        <begin position="145"/>
        <end position="173"/>
    </location>
</feature>
<dbReference type="SMART" id="SM00110">
    <property type="entry name" value="C1Q"/>
    <property type="match status" value="1"/>
</dbReference>